<evidence type="ECO:0000256" key="5">
    <source>
        <dbReference type="ARBA" id="ARBA00022989"/>
    </source>
</evidence>
<evidence type="ECO:0000256" key="3">
    <source>
        <dbReference type="ARBA" id="ARBA00022475"/>
    </source>
</evidence>
<dbReference type="PANTHER" id="PTHR12677:SF59">
    <property type="entry name" value="GOLGI APPARATUS MEMBRANE PROTEIN TVP38-RELATED"/>
    <property type="match status" value="1"/>
</dbReference>
<evidence type="ECO:0000256" key="4">
    <source>
        <dbReference type="ARBA" id="ARBA00022692"/>
    </source>
</evidence>
<keyword evidence="10" id="KW-1185">Reference proteome</keyword>
<evidence type="ECO:0000256" key="6">
    <source>
        <dbReference type="ARBA" id="ARBA00023136"/>
    </source>
</evidence>
<comment type="subcellular location">
    <subcellularLocation>
        <location evidence="1 7">Cell membrane</location>
        <topology evidence="1 7">Multi-pass membrane protein</topology>
    </subcellularLocation>
</comment>
<dbReference type="InterPro" id="IPR015414">
    <property type="entry name" value="TMEM64"/>
</dbReference>
<reference evidence="9 10" key="1">
    <citation type="submission" date="2020-08" db="EMBL/GenBank/DDBJ databases">
        <title>Sequencing the genomes of 1000 actinobacteria strains.</title>
        <authorList>
            <person name="Klenk H.-P."/>
        </authorList>
    </citation>
    <scope>NUCLEOTIDE SEQUENCE [LARGE SCALE GENOMIC DNA]</scope>
    <source>
        <strain evidence="9 10">DSM 28796</strain>
    </source>
</reference>
<dbReference type="EMBL" id="JACHLZ010000001">
    <property type="protein sequence ID" value="MBB5832369.1"/>
    <property type="molecule type" value="Genomic_DNA"/>
</dbReference>
<feature type="transmembrane region" description="Helical" evidence="7">
    <location>
        <begin position="181"/>
        <end position="200"/>
    </location>
</feature>
<evidence type="ECO:0000313" key="10">
    <source>
        <dbReference type="Proteomes" id="UP000588158"/>
    </source>
</evidence>
<proteinExistence type="inferred from homology"/>
<comment type="similarity">
    <text evidence="2 7">Belongs to the TVP38/TMEM64 family.</text>
</comment>
<sequence length="228" mass="23824">MLRNVLLVVVAAVMLWLALNVRLPSLSELRGGIEDLGAWAPLAFIALYAVVALTPIPVTIMAVAGGLLFGVPLGTVLSMVGVVTGCVGAYWMARGLGRETVMRALGSHREIVEDRLEGGGFYAVCTLRLMPGIPFWPVNYGSGALAIPFREFLLATALSALPGQVSLIAIGAFVASPSVPAGAVVVVSWIVVIALTIASFRRWRATRASAPTSHDAGPGVPDQGPVRD</sequence>
<feature type="domain" description="VTT" evidence="8">
    <location>
        <begin position="56"/>
        <end position="172"/>
    </location>
</feature>
<dbReference type="GO" id="GO:0005886">
    <property type="term" value="C:plasma membrane"/>
    <property type="evidence" value="ECO:0007669"/>
    <property type="project" value="UniProtKB-SubCell"/>
</dbReference>
<evidence type="ECO:0000313" key="9">
    <source>
        <dbReference type="EMBL" id="MBB5832369.1"/>
    </source>
</evidence>
<evidence type="ECO:0000256" key="2">
    <source>
        <dbReference type="ARBA" id="ARBA00008640"/>
    </source>
</evidence>
<name>A0A841AAY5_9MICO</name>
<comment type="caution">
    <text evidence="9">The sequence shown here is derived from an EMBL/GenBank/DDBJ whole genome shotgun (WGS) entry which is preliminary data.</text>
</comment>
<organism evidence="9 10">
    <name type="scientific">Brachybacterium aquaticum</name>
    <dbReference type="NCBI Taxonomy" id="1432564"/>
    <lineage>
        <taxon>Bacteria</taxon>
        <taxon>Bacillati</taxon>
        <taxon>Actinomycetota</taxon>
        <taxon>Actinomycetes</taxon>
        <taxon>Micrococcales</taxon>
        <taxon>Dermabacteraceae</taxon>
        <taxon>Brachybacterium</taxon>
    </lineage>
</organism>
<keyword evidence="6 7" id="KW-0472">Membrane</keyword>
<dbReference type="RefSeq" id="WP_312857641.1">
    <property type="nucleotide sequence ID" value="NZ_JACHLZ010000001.1"/>
</dbReference>
<keyword evidence="4 7" id="KW-0812">Transmembrane</keyword>
<dbReference type="Proteomes" id="UP000588158">
    <property type="component" value="Unassembled WGS sequence"/>
</dbReference>
<dbReference type="Pfam" id="PF09335">
    <property type="entry name" value="VTT_dom"/>
    <property type="match status" value="1"/>
</dbReference>
<protein>
    <recommendedName>
        <fullName evidence="7">TVP38/TMEM64 family membrane protein</fullName>
    </recommendedName>
</protein>
<feature type="transmembrane region" description="Helical" evidence="7">
    <location>
        <begin position="36"/>
        <end position="60"/>
    </location>
</feature>
<accession>A0A841AAY5</accession>
<evidence type="ECO:0000259" key="8">
    <source>
        <dbReference type="Pfam" id="PF09335"/>
    </source>
</evidence>
<dbReference type="PANTHER" id="PTHR12677">
    <property type="entry name" value="GOLGI APPARATUS MEMBRANE PROTEIN TVP38-RELATED"/>
    <property type="match status" value="1"/>
</dbReference>
<dbReference type="InterPro" id="IPR032816">
    <property type="entry name" value="VTT_dom"/>
</dbReference>
<evidence type="ECO:0000256" key="7">
    <source>
        <dbReference type="RuleBase" id="RU366058"/>
    </source>
</evidence>
<keyword evidence="5 7" id="KW-1133">Transmembrane helix</keyword>
<feature type="transmembrane region" description="Helical" evidence="7">
    <location>
        <begin position="152"/>
        <end position="175"/>
    </location>
</feature>
<feature type="transmembrane region" description="Helical" evidence="7">
    <location>
        <begin position="67"/>
        <end position="93"/>
    </location>
</feature>
<evidence type="ECO:0000256" key="1">
    <source>
        <dbReference type="ARBA" id="ARBA00004651"/>
    </source>
</evidence>
<dbReference type="AlphaFoldDB" id="A0A841AAY5"/>
<keyword evidence="3 7" id="KW-1003">Cell membrane</keyword>
<comment type="caution">
    <text evidence="7">Lacks conserved residue(s) required for the propagation of feature annotation.</text>
</comment>
<gene>
    <name evidence="9" type="ORF">HNR70_002182</name>
</gene>